<gene>
    <name evidence="6" type="ORF">RN001_001234</name>
</gene>
<dbReference type="EMBL" id="JARPUR010000001">
    <property type="protein sequence ID" value="KAK4884963.1"/>
    <property type="molecule type" value="Genomic_DNA"/>
</dbReference>
<evidence type="ECO:0008006" key="8">
    <source>
        <dbReference type="Google" id="ProtNLM"/>
    </source>
</evidence>
<keyword evidence="3" id="KW-0813">Transport</keyword>
<evidence type="ECO:0000313" key="7">
    <source>
        <dbReference type="Proteomes" id="UP001353858"/>
    </source>
</evidence>
<comment type="caution">
    <text evidence="6">The sequence shown here is derived from an EMBL/GenBank/DDBJ whole genome shotgun (WGS) entry which is preliminary data.</text>
</comment>
<reference evidence="7" key="1">
    <citation type="submission" date="2023-01" db="EMBL/GenBank/DDBJ databases">
        <title>Key to firefly adult light organ development and bioluminescence: homeobox transcription factors regulate luciferase expression and transportation to peroxisome.</title>
        <authorList>
            <person name="Fu X."/>
        </authorList>
    </citation>
    <scope>NUCLEOTIDE SEQUENCE [LARGE SCALE GENOMIC DNA]</scope>
</reference>
<comment type="subcellular location">
    <subcellularLocation>
        <location evidence="1">Endosome</location>
    </subcellularLocation>
</comment>
<dbReference type="PANTHER" id="PTHR13673:SF0">
    <property type="entry name" value="VPS35 ENDOSOMAL PROTEIN-SORTING FACTOR-LIKE"/>
    <property type="match status" value="1"/>
</dbReference>
<dbReference type="InterPro" id="IPR029705">
    <property type="entry name" value="VPS35L"/>
</dbReference>
<evidence type="ECO:0000256" key="1">
    <source>
        <dbReference type="ARBA" id="ARBA00004177"/>
    </source>
</evidence>
<proteinExistence type="inferred from homology"/>
<dbReference type="PANTHER" id="PTHR13673">
    <property type="entry name" value="ESOPHAGEAL CANCER ASSOCIATED PROTEIN"/>
    <property type="match status" value="1"/>
</dbReference>
<comment type="similarity">
    <text evidence="2">Belongs to the VPS35L family.</text>
</comment>
<dbReference type="Proteomes" id="UP001353858">
    <property type="component" value="Unassembled WGS sequence"/>
</dbReference>
<evidence type="ECO:0000313" key="6">
    <source>
        <dbReference type="EMBL" id="KAK4884963.1"/>
    </source>
</evidence>
<sequence length="960" mass="109156">MGSNTTEWKTLIITKPKKHCTKSAVDDHPLRTHTNIEYMPRKILGSQPSTGSSTPASITPSVFLQPLSDALEGLDPLTQFAIQETDPLSQIASEMKYDTFKEEVSMSRNQRKHKVIIDIEPWSSRKNAILSKFTTSEKLTIISSFLSDGEGVVLKTQNTAVDKVQHRLEQLDYFDEGSQRKLDLSQAEYVGRIEQLNQELVSTWNSEQRVKALKIAIQCAKVLADSDVLRFYPSKFVLITDILDIFGHLVYERLRTKADYYKPGSKIPTTLPEDFTPDIVPESAKETCRNWFYKIASIRELVPRLYVEMAILKSYSFLTSSEYSAALLRLTHMIRGIGNPLVAIYARCYLCRVGLTVTTTEKDKDYLKENFYDFLDTYNQVFGRYALEGLKIQKMSLETYLTLYTPALDFILQAVASGAPESLLVELLDRCRNHRNNYLLLNTIMSAFKPIYIATRAVQLLELISENNDQDFPLYLLIRTLGVSVCACPPPKEHRRQVVNVAWHSISELTNPEHYITCVEVWIEFVVQHFTFREVNIIIGDIVSHLSPNRAYEQYYNKLKCIVMNIISHMQDFEALLAMDNFLPLIDLFQQEAVKIEVCKLILNACNTIQHTNDPVITNALLFLCTILHDSINALTVEDERRQISELLCNVVKRVDYGRDFEQQLNFYAEARAAFSNLDTVLAQLVQCVNTLAVNVQKIVKGHHTRKTGSFVRACAAYCFITIPSIVSVYTRLELYLLSGRVALFNSCLGQADACFKTALKILPELVMDENQKQAETFLLSYVRNFLSVLLTVPDSPDSGVLNCTRILLNTLQSTKWNSGSMIVATLYLNVLDMLSTMAQETYPYHVTKVESNDTLYGSDPKFISEIDKMCTIILRELLSQLKQIGSGRKQAELSLDLMVKIVTLGDLNKNGLITLAINLWQLSLKHGYVDPKYMIRTKEYLNAKGNNDVLLQVLQRLSI</sequence>
<evidence type="ECO:0000256" key="3">
    <source>
        <dbReference type="ARBA" id="ARBA00022448"/>
    </source>
</evidence>
<dbReference type="GO" id="GO:0015031">
    <property type="term" value="P:protein transport"/>
    <property type="evidence" value="ECO:0007669"/>
    <property type="project" value="UniProtKB-KW"/>
</dbReference>
<evidence type="ECO:0000256" key="2">
    <source>
        <dbReference type="ARBA" id="ARBA00010704"/>
    </source>
</evidence>
<dbReference type="SUPFAM" id="SSF48371">
    <property type="entry name" value="ARM repeat"/>
    <property type="match status" value="1"/>
</dbReference>
<dbReference type="AlphaFoldDB" id="A0AAN7PG45"/>
<dbReference type="InterPro" id="IPR016024">
    <property type="entry name" value="ARM-type_fold"/>
</dbReference>
<organism evidence="6 7">
    <name type="scientific">Aquatica leii</name>
    <dbReference type="NCBI Taxonomy" id="1421715"/>
    <lineage>
        <taxon>Eukaryota</taxon>
        <taxon>Metazoa</taxon>
        <taxon>Ecdysozoa</taxon>
        <taxon>Arthropoda</taxon>
        <taxon>Hexapoda</taxon>
        <taxon>Insecta</taxon>
        <taxon>Pterygota</taxon>
        <taxon>Neoptera</taxon>
        <taxon>Endopterygota</taxon>
        <taxon>Coleoptera</taxon>
        <taxon>Polyphaga</taxon>
        <taxon>Elateriformia</taxon>
        <taxon>Elateroidea</taxon>
        <taxon>Lampyridae</taxon>
        <taxon>Luciolinae</taxon>
        <taxon>Aquatica</taxon>
    </lineage>
</organism>
<keyword evidence="5" id="KW-0653">Protein transport</keyword>
<dbReference type="GO" id="GO:0005768">
    <property type="term" value="C:endosome"/>
    <property type="evidence" value="ECO:0007669"/>
    <property type="project" value="UniProtKB-SubCell"/>
</dbReference>
<dbReference type="GO" id="GO:0032456">
    <property type="term" value="P:endocytic recycling"/>
    <property type="evidence" value="ECO:0007669"/>
    <property type="project" value="InterPro"/>
</dbReference>
<name>A0AAN7PG45_9COLE</name>
<keyword evidence="7" id="KW-1185">Reference proteome</keyword>
<protein>
    <recommendedName>
        <fullName evidence="8">VPS35 endosomal protein sorting factor-like</fullName>
    </recommendedName>
</protein>
<evidence type="ECO:0000256" key="4">
    <source>
        <dbReference type="ARBA" id="ARBA00022753"/>
    </source>
</evidence>
<keyword evidence="4" id="KW-0967">Endosome</keyword>
<evidence type="ECO:0000256" key="5">
    <source>
        <dbReference type="ARBA" id="ARBA00022927"/>
    </source>
</evidence>
<accession>A0AAN7PG45</accession>